<name>A0ABS6B570_9NOCA</name>
<evidence type="ECO:0000259" key="3">
    <source>
        <dbReference type="Pfam" id="PF00823"/>
    </source>
</evidence>
<dbReference type="SUPFAM" id="SSF140459">
    <property type="entry name" value="PE/PPE dimer-like"/>
    <property type="match status" value="1"/>
</dbReference>
<accession>A0ABS6B570</accession>
<dbReference type="Proteomes" id="UP000733379">
    <property type="component" value="Unassembled WGS sequence"/>
</dbReference>
<evidence type="ECO:0000313" key="4">
    <source>
        <dbReference type="EMBL" id="MBU3064920.1"/>
    </source>
</evidence>
<gene>
    <name evidence="4" type="ORF">KO481_25740</name>
</gene>
<evidence type="ECO:0000313" key="5">
    <source>
        <dbReference type="Proteomes" id="UP000733379"/>
    </source>
</evidence>
<dbReference type="Gene3D" id="1.20.1260.20">
    <property type="entry name" value="PPE superfamily"/>
    <property type="match status" value="1"/>
</dbReference>
<protein>
    <submittedName>
        <fullName evidence="4">PPE domain-containing protein</fullName>
    </submittedName>
</protein>
<dbReference type="RefSeq" id="WP_215920566.1">
    <property type="nucleotide sequence ID" value="NZ_JAHKNI010000009.1"/>
</dbReference>
<sequence length="321" mass="32324">MIEANGFTGRVWEATPADKLARDLVTGPGALPMVDAGIAFGELSTVLTEAASEYQAILGELADAWRSAGNEAGVQRLAELRNWMAEAAEAAAVNAASAEAQAVAYTTALAAMPGEAEQAVCQAVKDVAAPQFPLGGSLLGTVASRESEAHAMRSVAAQVMRSYEAATTPVAQPWTPPAAPVVTSDAALLAERQVSVQARAVDPSAVVPRLPVEAGTSVPAGTPTLAAALGERVPVDRQAFAVHPVAETATPSTQLAPPPMVPMAPAAANDHYSPVRPAASSGPTAEPDALGSGAGMAGTPAVFGAGAAAQLRSTIPGQERT</sequence>
<evidence type="ECO:0000256" key="2">
    <source>
        <dbReference type="SAM" id="MobiDB-lite"/>
    </source>
</evidence>
<feature type="domain" description="PPE" evidence="3">
    <location>
        <begin position="12"/>
        <end position="174"/>
    </location>
</feature>
<dbReference type="Pfam" id="PF00823">
    <property type="entry name" value="PPE"/>
    <property type="match status" value="1"/>
</dbReference>
<dbReference type="InterPro" id="IPR000030">
    <property type="entry name" value="PPE_dom"/>
</dbReference>
<comment type="caution">
    <text evidence="4">The sequence shown here is derived from an EMBL/GenBank/DDBJ whole genome shotgun (WGS) entry which is preliminary data.</text>
</comment>
<organism evidence="4 5">
    <name type="scientific">Nocardia albiluteola</name>
    <dbReference type="NCBI Taxonomy" id="2842303"/>
    <lineage>
        <taxon>Bacteria</taxon>
        <taxon>Bacillati</taxon>
        <taxon>Actinomycetota</taxon>
        <taxon>Actinomycetes</taxon>
        <taxon>Mycobacteriales</taxon>
        <taxon>Nocardiaceae</taxon>
        <taxon>Nocardia</taxon>
    </lineage>
</organism>
<dbReference type="EMBL" id="JAHKNI010000009">
    <property type="protein sequence ID" value="MBU3064920.1"/>
    <property type="molecule type" value="Genomic_DNA"/>
</dbReference>
<comment type="similarity">
    <text evidence="1">Belongs to the mycobacterial PPE family.</text>
</comment>
<reference evidence="4 5" key="1">
    <citation type="submission" date="2021-06" db="EMBL/GenBank/DDBJ databases">
        <title>Actinomycetes sequencing.</title>
        <authorList>
            <person name="Shan Q."/>
        </authorList>
    </citation>
    <scope>NUCLEOTIDE SEQUENCE [LARGE SCALE GENOMIC DNA]</scope>
    <source>
        <strain evidence="4 5">NEAU-G5</strain>
    </source>
</reference>
<proteinExistence type="inferred from homology"/>
<evidence type="ECO:0000256" key="1">
    <source>
        <dbReference type="ARBA" id="ARBA00010652"/>
    </source>
</evidence>
<dbReference type="InterPro" id="IPR038332">
    <property type="entry name" value="PPE_sf"/>
</dbReference>
<keyword evidence="5" id="KW-1185">Reference proteome</keyword>
<feature type="region of interest" description="Disordered" evidence="2">
    <location>
        <begin position="250"/>
        <end position="299"/>
    </location>
</feature>